<name>A0A1F5YG95_9BACT</name>
<dbReference type="CDD" id="cd12152">
    <property type="entry name" value="F1-ATPase_delta"/>
    <property type="match status" value="1"/>
</dbReference>
<keyword evidence="5 8" id="KW-0472">Membrane</keyword>
<comment type="subunit">
    <text evidence="8 9">F-type ATPases have 2 components, CF(1) - the catalytic core - and CF(0) - the membrane proton channel. CF(1) has five subunits: alpha(3), beta(3), gamma(1), delta(1), epsilon(1). CF(0) has three main subunits: a, b and c.</text>
</comment>
<accession>A0A1F5YG95</accession>
<comment type="similarity">
    <text evidence="2 8 9">Belongs to the ATPase epsilon chain family.</text>
</comment>
<dbReference type="GO" id="GO:0012505">
    <property type="term" value="C:endomembrane system"/>
    <property type="evidence" value="ECO:0007669"/>
    <property type="project" value="UniProtKB-SubCell"/>
</dbReference>
<comment type="subcellular location">
    <subcellularLocation>
        <location evidence="8">Cell membrane</location>
        <topology evidence="8">Peripheral membrane protein</topology>
    </subcellularLocation>
    <subcellularLocation>
        <location evidence="1">Endomembrane system</location>
        <topology evidence="1">Peripheral membrane protein</topology>
    </subcellularLocation>
</comment>
<protein>
    <recommendedName>
        <fullName evidence="8">ATP synthase epsilon chain</fullName>
    </recommendedName>
    <alternativeName>
        <fullName evidence="8">ATP synthase F1 sector epsilon subunit</fullName>
    </alternativeName>
    <alternativeName>
        <fullName evidence="8">F-ATPase epsilon subunit</fullName>
    </alternativeName>
</protein>
<dbReference type="PANTHER" id="PTHR13822:SF10">
    <property type="entry name" value="ATP SYNTHASE EPSILON CHAIN, CHLOROPLASTIC"/>
    <property type="match status" value="1"/>
</dbReference>
<evidence type="ECO:0000256" key="9">
    <source>
        <dbReference type="RuleBase" id="RU003656"/>
    </source>
</evidence>
<dbReference type="GO" id="GO:0046933">
    <property type="term" value="F:proton-transporting ATP synthase activity, rotational mechanism"/>
    <property type="evidence" value="ECO:0007669"/>
    <property type="project" value="UniProtKB-UniRule"/>
</dbReference>
<evidence type="ECO:0000313" key="11">
    <source>
        <dbReference type="EMBL" id="OGF99190.1"/>
    </source>
</evidence>
<evidence type="ECO:0000256" key="2">
    <source>
        <dbReference type="ARBA" id="ARBA00005712"/>
    </source>
</evidence>
<dbReference type="PANTHER" id="PTHR13822">
    <property type="entry name" value="ATP SYNTHASE DELTA/EPSILON CHAIN"/>
    <property type="match status" value="1"/>
</dbReference>
<dbReference type="HAMAP" id="MF_00530">
    <property type="entry name" value="ATP_synth_epsil_bac"/>
    <property type="match status" value="1"/>
</dbReference>
<dbReference type="Gene3D" id="2.60.15.10">
    <property type="entry name" value="F0F1 ATP synthase delta/epsilon subunit, N-terminal"/>
    <property type="match status" value="1"/>
</dbReference>
<keyword evidence="4 8" id="KW-0406">Ion transport</keyword>
<dbReference type="InterPro" id="IPR001469">
    <property type="entry name" value="ATP_synth_F1_dsu/esu"/>
</dbReference>
<evidence type="ECO:0000256" key="3">
    <source>
        <dbReference type="ARBA" id="ARBA00022448"/>
    </source>
</evidence>
<evidence type="ECO:0000256" key="1">
    <source>
        <dbReference type="ARBA" id="ARBA00004184"/>
    </source>
</evidence>
<evidence type="ECO:0000256" key="7">
    <source>
        <dbReference type="ARBA" id="ARBA00023310"/>
    </source>
</evidence>
<evidence type="ECO:0000256" key="5">
    <source>
        <dbReference type="ARBA" id="ARBA00023136"/>
    </source>
</evidence>
<dbReference type="InterPro" id="IPR020546">
    <property type="entry name" value="ATP_synth_F1_dsu/esu_N"/>
</dbReference>
<keyword evidence="8" id="KW-1003">Cell membrane</keyword>
<dbReference type="GO" id="GO:0005524">
    <property type="term" value="F:ATP binding"/>
    <property type="evidence" value="ECO:0007669"/>
    <property type="project" value="UniProtKB-UniRule"/>
</dbReference>
<gene>
    <name evidence="8" type="primary">atpC</name>
    <name evidence="11" type="ORF">A2Z86_10760</name>
</gene>
<dbReference type="GO" id="GO:0005886">
    <property type="term" value="C:plasma membrane"/>
    <property type="evidence" value="ECO:0007669"/>
    <property type="project" value="UniProtKB-SubCell"/>
</dbReference>
<dbReference type="InterPro" id="IPR036771">
    <property type="entry name" value="ATPsynth_dsu/esu_N"/>
</dbReference>
<comment type="function">
    <text evidence="8">Produces ATP from ADP in the presence of a proton gradient across the membrane.</text>
</comment>
<dbReference type="Pfam" id="PF02823">
    <property type="entry name" value="ATP-synt_DE_N"/>
    <property type="match status" value="1"/>
</dbReference>
<evidence type="ECO:0000313" key="12">
    <source>
        <dbReference type="Proteomes" id="UP000176992"/>
    </source>
</evidence>
<comment type="caution">
    <text evidence="11">The sequence shown here is derived from an EMBL/GenBank/DDBJ whole genome shotgun (WGS) entry which is preliminary data.</text>
</comment>
<dbReference type="GO" id="GO:0045259">
    <property type="term" value="C:proton-transporting ATP synthase complex"/>
    <property type="evidence" value="ECO:0007669"/>
    <property type="project" value="UniProtKB-KW"/>
</dbReference>
<keyword evidence="7 8" id="KW-0066">ATP synthesis</keyword>
<keyword evidence="3 8" id="KW-0813">Transport</keyword>
<dbReference type="EMBL" id="MFIV01000038">
    <property type="protein sequence ID" value="OGF99190.1"/>
    <property type="molecule type" value="Genomic_DNA"/>
</dbReference>
<evidence type="ECO:0000256" key="6">
    <source>
        <dbReference type="ARBA" id="ARBA00023196"/>
    </source>
</evidence>
<keyword evidence="8" id="KW-0375">Hydrogen ion transport</keyword>
<evidence type="ECO:0000256" key="4">
    <source>
        <dbReference type="ARBA" id="ARBA00023065"/>
    </source>
</evidence>
<dbReference type="SUPFAM" id="SSF51344">
    <property type="entry name" value="Epsilon subunit of F1F0-ATP synthase N-terminal domain"/>
    <property type="match status" value="1"/>
</dbReference>
<keyword evidence="6 8" id="KW-0139">CF(1)</keyword>
<reference evidence="11 12" key="1">
    <citation type="journal article" date="2016" name="Nat. Commun.">
        <title>Thousands of microbial genomes shed light on interconnected biogeochemical processes in an aquifer system.</title>
        <authorList>
            <person name="Anantharaman K."/>
            <person name="Brown C.T."/>
            <person name="Hug L.A."/>
            <person name="Sharon I."/>
            <person name="Castelle C.J."/>
            <person name="Probst A.J."/>
            <person name="Thomas B.C."/>
            <person name="Singh A."/>
            <person name="Wilkins M.J."/>
            <person name="Karaoz U."/>
            <person name="Brodie E.L."/>
            <person name="Williams K.H."/>
            <person name="Hubbard S.S."/>
            <person name="Banfield J.F."/>
        </authorList>
    </citation>
    <scope>NUCLEOTIDE SEQUENCE [LARGE SCALE GENOMIC DNA]</scope>
</reference>
<dbReference type="Proteomes" id="UP000176992">
    <property type="component" value="Unassembled WGS sequence"/>
</dbReference>
<dbReference type="AlphaFoldDB" id="A0A1F5YG95"/>
<feature type="domain" description="ATP synthase F1 complex delta/epsilon subunit N-terminal" evidence="10">
    <location>
        <begin position="5"/>
        <end position="83"/>
    </location>
</feature>
<evidence type="ECO:0000256" key="8">
    <source>
        <dbReference type="HAMAP-Rule" id="MF_00530"/>
    </source>
</evidence>
<evidence type="ECO:0000259" key="10">
    <source>
        <dbReference type="Pfam" id="PF02823"/>
    </source>
</evidence>
<organism evidence="11 12">
    <name type="scientific">Candidatus Glassbacteria bacterium GWA2_58_10</name>
    <dbReference type="NCBI Taxonomy" id="1817865"/>
    <lineage>
        <taxon>Bacteria</taxon>
        <taxon>Candidatus Glassiibacteriota</taxon>
    </lineage>
</organism>
<dbReference type="NCBIfam" id="TIGR01216">
    <property type="entry name" value="ATP_synt_epsi"/>
    <property type="match status" value="1"/>
</dbReference>
<sequence length="140" mass="15107">MVEPFKVSLITQERVLYEGKVNSVVAPAVNGQLGILTRHAPLMAALGNGVLKMRAGSEKSYYAVFGGFIQMKDNHLILLADRAIQATELDQALAEEELALLVSKLESGSLKGAAKRSLLREIDEARVKSKTAALAAEESR</sequence>
<proteinExistence type="inferred from homology"/>